<reference evidence="3" key="1">
    <citation type="submission" date="2025-08" db="UniProtKB">
        <authorList>
            <consortium name="RefSeq"/>
        </authorList>
    </citation>
    <scope>IDENTIFICATION</scope>
    <source>
        <tissue evidence="3">Gonads</tissue>
    </source>
</reference>
<protein>
    <submittedName>
        <fullName evidence="3">Uncharacterized protein LOC115884941</fullName>
    </submittedName>
</protein>
<dbReference type="AlphaFoldDB" id="A0A6J2Y8I0"/>
<dbReference type="Proteomes" id="UP000504635">
    <property type="component" value="Unplaced"/>
</dbReference>
<dbReference type="GeneID" id="115884941"/>
<evidence type="ECO:0000313" key="3">
    <source>
        <dbReference type="RefSeq" id="XP_030759521.1"/>
    </source>
</evidence>
<sequence length="120" mass="13598">MSGLNLLVVLSVVLTAVVCQDLNPQPLASRNDGGEQPRFLIGRIVRKIFRPKFVPLPVPEYSQNDQNIFGVRRPIYTNSYQGAPDAGTSRFLFDIGRPVLSTLERRPSYFSQNRRVSYGW</sequence>
<name>A0A6J2Y8I0_SITOR</name>
<keyword evidence="2" id="KW-1185">Reference proteome</keyword>
<evidence type="ECO:0000256" key="1">
    <source>
        <dbReference type="SAM" id="SignalP"/>
    </source>
</evidence>
<feature type="chain" id="PRO_5027001843" evidence="1">
    <location>
        <begin position="20"/>
        <end position="120"/>
    </location>
</feature>
<feature type="signal peptide" evidence="1">
    <location>
        <begin position="1"/>
        <end position="19"/>
    </location>
</feature>
<organism evidence="2 3">
    <name type="scientific">Sitophilus oryzae</name>
    <name type="common">Rice weevil</name>
    <name type="synonym">Curculio oryzae</name>
    <dbReference type="NCBI Taxonomy" id="7048"/>
    <lineage>
        <taxon>Eukaryota</taxon>
        <taxon>Metazoa</taxon>
        <taxon>Ecdysozoa</taxon>
        <taxon>Arthropoda</taxon>
        <taxon>Hexapoda</taxon>
        <taxon>Insecta</taxon>
        <taxon>Pterygota</taxon>
        <taxon>Neoptera</taxon>
        <taxon>Endopterygota</taxon>
        <taxon>Coleoptera</taxon>
        <taxon>Polyphaga</taxon>
        <taxon>Cucujiformia</taxon>
        <taxon>Curculionidae</taxon>
        <taxon>Dryophthorinae</taxon>
        <taxon>Sitophilus</taxon>
    </lineage>
</organism>
<dbReference type="InParanoid" id="A0A6J2Y8I0"/>
<proteinExistence type="predicted"/>
<keyword evidence="1" id="KW-0732">Signal</keyword>
<gene>
    <name evidence="3" type="primary">LOC115884941</name>
</gene>
<accession>A0A6J2Y8I0</accession>
<dbReference type="KEGG" id="soy:115884941"/>
<evidence type="ECO:0000313" key="2">
    <source>
        <dbReference type="Proteomes" id="UP000504635"/>
    </source>
</evidence>
<dbReference type="RefSeq" id="XP_030759521.1">
    <property type="nucleotide sequence ID" value="XM_030903661.1"/>
</dbReference>